<gene>
    <name evidence="3" type="primary">LOC103519060</name>
</gene>
<dbReference type="RefSeq" id="XP_026686475.1">
    <property type="nucleotide sequence ID" value="XM_026830674.1"/>
</dbReference>
<sequence length="350" mass="41083">MELPQFNSLLVMDDQSLKSLKKSDAIINEDMNRKYLSIEESLKTENSSVNNNVEMWKVELMSKLEREIKLQTTSYIDKFHSVTCKPINSQYCENDCDNEEETNTITTLNKNIKLNLTLVREDPNVTPRKSKSNDQQHVIYLLETKIKQFERELVQVKFELRSKTNAYEEMMSKLNHNENERKKTISENRTLKQLNKKLENQINEMKQMVINQNSNQDQLVRNINHLSKNNKHIDSNNKNKDIVINKLSEDKKLLHGEIVKLTKINQDIKSKQEKQKGQLELTIRKLEKQKNELYLDQNYLDENLAEEYDVVLSQRTSLDVVGNRRGDQLIECMEENGFLVLNGRTHGDIP</sequence>
<evidence type="ECO:0000313" key="2">
    <source>
        <dbReference type="Proteomes" id="UP000079169"/>
    </source>
</evidence>
<dbReference type="Proteomes" id="UP000079169">
    <property type="component" value="Unplaced"/>
</dbReference>
<keyword evidence="2" id="KW-1185">Reference proteome</keyword>
<evidence type="ECO:0000313" key="3">
    <source>
        <dbReference type="RefSeq" id="XP_026686475.1"/>
    </source>
</evidence>
<keyword evidence="1" id="KW-0175">Coiled coil</keyword>
<name>A0A3Q0JIC7_DIACI</name>
<feature type="coiled-coil region" evidence="1">
    <location>
        <begin position="146"/>
        <end position="215"/>
    </location>
</feature>
<feature type="coiled-coil region" evidence="1">
    <location>
        <begin position="269"/>
        <end position="296"/>
    </location>
</feature>
<organism evidence="2 3">
    <name type="scientific">Diaphorina citri</name>
    <name type="common">Asian citrus psyllid</name>
    <dbReference type="NCBI Taxonomy" id="121845"/>
    <lineage>
        <taxon>Eukaryota</taxon>
        <taxon>Metazoa</taxon>
        <taxon>Ecdysozoa</taxon>
        <taxon>Arthropoda</taxon>
        <taxon>Hexapoda</taxon>
        <taxon>Insecta</taxon>
        <taxon>Pterygota</taxon>
        <taxon>Neoptera</taxon>
        <taxon>Paraneoptera</taxon>
        <taxon>Hemiptera</taxon>
        <taxon>Sternorrhyncha</taxon>
        <taxon>Psylloidea</taxon>
        <taxon>Psyllidae</taxon>
        <taxon>Diaphorininae</taxon>
        <taxon>Diaphorina</taxon>
    </lineage>
</organism>
<dbReference type="KEGG" id="dci:103519060"/>
<dbReference type="GeneID" id="103519060"/>
<protein>
    <submittedName>
        <fullName evidence="3">Uncharacterized protein At4g38062-like</fullName>
    </submittedName>
</protein>
<reference evidence="3" key="1">
    <citation type="submission" date="2025-08" db="UniProtKB">
        <authorList>
            <consortium name="RefSeq"/>
        </authorList>
    </citation>
    <scope>IDENTIFICATION</scope>
</reference>
<accession>A0A3Q0JIC7</accession>
<dbReference type="AlphaFoldDB" id="A0A3Q0JIC7"/>
<dbReference type="Gene3D" id="1.10.287.1490">
    <property type="match status" value="1"/>
</dbReference>
<proteinExistence type="predicted"/>
<feature type="non-terminal residue" evidence="3">
    <location>
        <position position="350"/>
    </location>
</feature>
<evidence type="ECO:0000256" key="1">
    <source>
        <dbReference type="SAM" id="Coils"/>
    </source>
</evidence>
<dbReference type="PaxDb" id="121845-A0A3Q0JIC7"/>